<dbReference type="Proteomes" id="UP000002668">
    <property type="component" value="Genome"/>
</dbReference>
<evidence type="ECO:0000313" key="3">
    <source>
        <dbReference type="EMBL" id="CBX93463.1"/>
    </source>
</evidence>
<dbReference type="HOGENOM" id="CLU_650644_0_0_1"/>
<sequence>MSLRSPYRNGAYTDNADAGHDQRDAASPSSTRPTNTWFASGFDAMEKYLEPFRKDFASRCLEIQEGVTRALHQQTKAMRNTIQDHKAMIDRVHTNVAALNNGIITLTECYKNLLTRWESLESRVKSNENVLLAPASPHSPDGNENPTTLDTCATEAPSIQDRPALTKFEYAYKTARMHGKVLREHSDSLKTFWRLLKSNAEELTELKTHHAAETTALGRTIERLTENTRGNVDAIKMEALEHRVSQLEREKKNLADSIRPLSEQFAGFRVATEQRISVLESTHKTSIHTLQQRLLHLEQENTTSSAETAALTSGHIVLHSMLDALSPSSPDSIIKRLAELEAQASSASTNKDLAAFRSDLEILQIRSESSGTVIEYLRRNMERLTKKILTHATAAQFAKPDTEDLARQRVGLPQTFSPCTND</sequence>
<protein>
    <submittedName>
        <fullName evidence="3">Predicted protein</fullName>
    </submittedName>
</protein>
<name>E4ZPS8_LEPMJ</name>
<evidence type="ECO:0000256" key="1">
    <source>
        <dbReference type="SAM" id="Coils"/>
    </source>
</evidence>
<feature type="coiled-coil region" evidence="1">
    <location>
        <begin position="237"/>
        <end position="264"/>
    </location>
</feature>
<evidence type="ECO:0000313" key="4">
    <source>
        <dbReference type="Proteomes" id="UP000002668"/>
    </source>
</evidence>
<dbReference type="VEuPathDB" id="FungiDB:LEMA_P043640.1"/>
<reference evidence="4" key="1">
    <citation type="journal article" date="2011" name="Nat. Commun.">
        <title>Effector diversification within compartments of the Leptosphaeria maculans genome affected by Repeat-Induced Point mutations.</title>
        <authorList>
            <person name="Rouxel T."/>
            <person name="Grandaubert J."/>
            <person name="Hane J.K."/>
            <person name="Hoede C."/>
            <person name="van de Wouw A.P."/>
            <person name="Couloux A."/>
            <person name="Dominguez V."/>
            <person name="Anthouard V."/>
            <person name="Bally P."/>
            <person name="Bourras S."/>
            <person name="Cozijnsen A.J."/>
            <person name="Ciuffetti L.M."/>
            <person name="Degrave A."/>
            <person name="Dilmaghani A."/>
            <person name="Duret L."/>
            <person name="Fudal I."/>
            <person name="Goodwin S.B."/>
            <person name="Gout L."/>
            <person name="Glaser N."/>
            <person name="Linglin J."/>
            <person name="Kema G.H.J."/>
            <person name="Lapalu N."/>
            <person name="Lawrence C.B."/>
            <person name="May K."/>
            <person name="Meyer M."/>
            <person name="Ollivier B."/>
            <person name="Poulain J."/>
            <person name="Schoch C.L."/>
            <person name="Simon A."/>
            <person name="Spatafora J.W."/>
            <person name="Stachowiak A."/>
            <person name="Turgeon B.G."/>
            <person name="Tyler B.M."/>
            <person name="Vincent D."/>
            <person name="Weissenbach J."/>
            <person name="Amselem J."/>
            <person name="Quesneville H."/>
            <person name="Oliver R.P."/>
            <person name="Wincker P."/>
            <person name="Balesdent M.-H."/>
            <person name="Howlett B.J."/>
        </authorList>
    </citation>
    <scope>NUCLEOTIDE SEQUENCE [LARGE SCALE GENOMIC DNA]</scope>
    <source>
        <strain evidence="4">JN3 / isolate v23.1.3 / race Av1-4-5-6-7-8</strain>
    </source>
</reference>
<dbReference type="InParanoid" id="E4ZPS8"/>
<accession>E4ZPS8</accession>
<dbReference type="AlphaFoldDB" id="E4ZPS8"/>
<organism evidence="4">
    <name type="scientific">Leptosphaeria maculans (strain JN3 / isolate v23.1.3 / race Av1-4-5-6-7-8)</name>
    <name type="common">Blackleg fungus</name>
    <name type="synonym">Phoma lingam</name>
    <dbReference type="NCBI Taxonomy" id="985895"/>
    <lineage>
        <taxon>Eukaryota</taxon>
        <taxon>Fungi</taxon>
        <taxon>Dikarya</taxon>
        <taxon>Ascomycota</taxon>
        <taxon>Pezizomycotina</taxon>
        <taxon>Dothideomycetes</taxon>
        <taxon>Pleosporomycetidae</taxon>
        <taxon>Pleosporales</taxon>
        <taxon>Pleosporineae</taxon>
        <taxon>Leptosphaeriaceae</taxon>
        <taxon>Plenodomus</taxon>
        <taxon>Plenodomus lingam/Leptosphaeria maculans species complex</taxon>
    </lineage>
</organism>
<keyword evidence="1" id="KW-0175">Coiled coil</keyword>
<feature type="region of interest" description="Disordered" evidence="2">
    <location>
        <begin position="1"/>
        <end position="33"/>
    </location>
</feature>
<proteinExistence type="predicted"/>
<evidence type="ECO:0000256" key="2">
    <source>
        <dbReference type="SAM" id="MobiDB-lite"/>
    </source>
</evidence>
<keyword evidence="4" id="KW-1185">Reference proteome</keyword>
<dbReference type="EMBL" id="FP929105">
    <property type="protein sequence ID" value="CBX93463.1"/>
    <property type="molecule type" value="Genomic_DNA"/>
</dbReference>
<gene>
    <name evidence="3" type="ORF">LEMA_P043640.1</name>
</gene>